<dbReference type="PANTHER" id="PTHR43900">
    <property type="entry name" value="GLUTATHIONE S-TRANSFERASE RHO"/>
    <property type="match status" value="1"/>
</dbReference>
<dbReference type="PANTHER" id="PTHR43900:SF27">
    <property type="entry name" value="GLUTATHIONE S-TRANSFERASE-LIKE"/>
    <property type="match status" value="1"/>
</dbReference>
<evidence type="ECO:0000313" key="4">
    <source>
        <dbReference type="Proteomes" id="UP001454036"/>
    </source>
</evidence>
<dbReference type="EC" id="2.5.1.18" evidence="1"/>
<dbReference type="Gene3D" id="1.20.1050.10">
    <property type="match status" value="1"/>
</dbReference>
<proteinExistence type="predicted"/>
<dbReference type="GO" id="GO:0004364">
    <property type="term" value="F:glutathione transferase activity"/>
    <property type="evidence" value="ECO:0007669"/>
    <property type="project" value="UniProtKB-EC"/>
</dbReference>
<dbReference type="GO" id="GO:0005737">
    <property type="term" value="C:cytoplasm"/>
    <property type="evidence" value="ECO:0007669"/>
    <property type="project" value="TreeGrafter"/>
</dbReference>
<gene>
    <name evidence="3" type="ORF">LIER_00072</name>
</gene>
<protein>
    <recommendedName>
        <fullName evidence="1">glutathione transferase</fullName>
        <ecNumber evidence="1">2.5.1.18</ecNumber>
    </recommendedName>
</protein>
<keyword evidence="2" id="KW-0808">Transferase</keyword>
<evidence type="ECO:0000256" key="2">
    <source>
        <dbReference type="ARBA" id="ARBA00022679"/>
    </source>
</evidence>
<name>A0AAV3NG47_LITER</name>
<accession>A0AAV3NG47</accession>
<dbReference type="AlphaFoldDB" id="A0AAV3NG47"/>
<keyword evidence="4" id="KW-1185">Reference proteome</keyword>
<dbReference type="EMBL" id="BAABME010000004">
    <property type="protein sequence ID" value="GAA0138300.1"/>
    <property type="molecule type" value="Genomic_DNA"/>
</dbReference>
<dbReference type="GO" id="GO:0043295">
    <property type="term" value="F:glutathione binding"/>
    <property type="evidence" value="ECO:0007669"/>
    <property type="project" value="TreeGrafter"/>
</dbReference>
<dbReference type="GO" id="GO:0006749">
    <property type="term" value="P:glutathione metabolic process"/>
    <property type="evidence" value="ECO:0007669"/>
    <property type="project" value="TreeGrafter"/>
</dbReference>
<organism evidence="3 4">
    <name type="scientific">Lithospermum erythrorhizon</name>
    <name type="common">Purple gromwell</name>
    <name type="synonym">Lithospermum officinale var. erythrorhizon</name>
    <dbReference type="NCBI Taxonomy" id="34254"/>
    <lineage>
        <taxon>Eukaryota</taxon>
        <taxon>Viridiplantae</taxon>
        <taxon>Streptophyta</taxon>
        <taxon>Embryophyta</taxon>
        <taxon>Tracheophyta</taxon>
        <taxon>Spermatophyta</taxon>
        <taxon>Magnoliopsida</taxon>
        <taxon>eudicotyledons</taxon>
        <taxon>Gunneridae</taxon>
        <taxon>Pentapetalae</taxon>
        <taxon>asterids</taxon>
        <taxon>lamiids</taxon>
        <taxon>Boraginales</taxon>
        <taxon>Boraginaceae</taxon>
        <taxon>Boraginoideae</taxon>
        <taxon>Lithospermeae</taxon>
        <taxon>Lithospermum</taxon>
    </lineage>
</organism>
<evidence type="ECO:0000256" key="1">
    <source>
        <dbReference type="ARBA" id="ARBA00012452"/>
    </source>
</evidence>
<comment type="caution">
    <text evidence="3">The sequence shown here is derived from an EMBL/GenBank/DDBJ whole genome shotgun (WGS) entry which is preliminary data.</text>
</comment>
<evidence type="ECO:0000313" key="3">
    <source>
        <dbReference type="EMBL" id="GAA0138300.1"/>
    </source>
</evidence>
<sequence>MAIISTWMEVESQKFSDVASKLSHELVMGPASRKPINDDVVRENEKKLGKILDVYEVKLKESKLRLSPWRTEILVRVAWEKVVELQAPFLASMGANN</sequence>
<dbReference type="Proteomes" id="UP001454036">
    <property type="component" value="Unassembled WGS sequence"/>
</dbReference>
<reference evidence="3 4" key="1">
    <citation type="submission" date="2024-01" db="EMBL/GenBank/DDBJ databases">
        <title>The complete chloroplast genome sequence of Lithospermum erythrorhizon: insights into the phylogenetic relationship among Boraginaceae species and the maternal lineages of purple gromwells.</title>
        <authorList>
            <person name="Okada T."/>
            <person name="Watanabe K."/>
        </authorList>
    </citation>
    <scope>NUCLEOTIDE SEQUENCE [LARGE SCALE GENOMIC DNA]</scope>
</reference>